<evidence type="ECO:0000313" key="2">
    <source>
        <dbReference type="EMBL" id="AFY29762.1"/>
    </source>
</evidence>
<protein>
    <recommendedName>
        <fullName evidence="4">ScyD/ScyE family protein</fullName>
    </recommendedName>
</protein>
<feature type="compositionally biased region" description="Low complexity" evidence="1">
    <location>
        <begin position="420"/>
        <end position="436"/>
    </location>
</feature>
<dbReference type="OrthoDB" id="928769at2"/>
<dbReference type="HOGENOM" id="CLU_044844_0_0_3"/>
<sequence>MTPSPRTTASRQRPLRPGHGLSGQGLLGLALGAWAGAGLLAAGAAADAAPYRARTLVTGLENPRGLTIAPNGNLVLSEAGRGGDGPCLVAGSGNTLCYDTTGAVGLFDRSTNIYSRALTNLPSLAVQSSPLFPEGTGLADLAFNGSGQLFGVFGFGANPTLIPAAGSPLFGKTVAIDLTAGSLTPLADIAGFEATQNPDGKDLNSNPFALVVRGDDTYVTDSGGNSLVKADAANQVSLVNVFPEELVSTPPLPFPLPPEFPAQAVPTGMTIGPDGALYITQLSGFPFAPGSADVFRYDFINPVTKFAGGFSNLIDIAAGPDDALYLLQYSDDFFGPPSGSVLKLGLDGSVRTIFDDLVSPTGLAVGRDGTIYVANDGDGVNGELLALTPVPAPGPLPLLGVGVAFAQARRLRRRCGGLNQARSARAQRPAPPAAASGGDRATPGG</sequence>
<reference evidence="3" key="1">
    <citation type="journal article" date="2013" name="Proc. Natl. Acad. Sci. U.S.A.">
        <title>Improving the coverage of the cyanobacterial phylum using diversity-driven genome sequencing.</title>
        <authorList>
            <person name="Shih P.M."/>
            <person name="Wu D."/>
            <person name="Latifi A."/>
            <person name="Axen S.D."/>
            <person name="Fewer D.P."/>
            <person name="Talla E."/>
            <person name="Calteau A."/>
            <person name="Cai F."/>
            <person name="Tandeau de Marsac N."/>
            <person name="Rippka R."/>
            <person name="Herdman M."/>
            <person name="Sivonen K."/>
            <person name="Coursin T."/>
            <person name="Laurent T."/>
            <person name="Goodwin L."/>
            <person name="Nolan M."/>
            <person name="Davenport K.W."/>
            <person name="Han C.S."/>
            <person name="Rubin E.M."/>
            <person name="Eisen J.A."/>
            <person name="Woyke T."/>
            <person name="Gugger M."/>
            <person name="Kerfeld C.A."/>
        </authorList>
    </citation>
    <scope>NUCLEOTIDE SEQUENCE [LARGE SCALE GENOMIC DNA]</scope>
    <source>
        <strain evidence="3">ATCC 27147 / PCC 6307</strain>
    </source>
</reference>
<evidence type="ECO:0000313" key="3">
    <source>
        <dbReference type="Proteomes" id="UP000010388"/>
    </source>
</evidence>
<dbReference type="NCBIfam" id="NF033206">
    <property type="entry name" value="ScyE_fam"/>
    <property type="match status" value="1"/>
</dbReference>
<dbReference type="STRING" id="292564.Cyagr_2670"/>
<dbReference type="eggNOG" id="COG3386">
    <property type="taxonomic scope" value="Bacteria"/>
</dbReference>
<dbReference type="KEGG" id="cgc:Cyagr_2670"/>
<dbReference type="SUPFAM" id="SSF101898">
    <property type="entry name" value="NHL repeat"/>
    <property type="match status" value="1"/>
</dbReference>
<gene>
    <name evidence="2" type="ordered locus">Cyagr_2670</name>
</gene>
<dbReference type="Gene3D" id="2.120.10.30">
    <property type="entry name" value="TolB, C-terminal domain"/>
    <property type="match status" value="1"/>
</dbReference>
<dbReference type="RefSeq" id="WP_015110197.1">
    <property type="nucleotide sequence ID" value="NC_019675.1"/>
</dbReference>
<dbReference type="InterPro" id="IPR011042">
    <property type="entry name" value="6-blade_b-propeller_TolB-like"/>
</dbReference>
<feature type="region of interest" description="Disordered" evidence="1">
    <location>
        <begin position="419"/>
        <end position="445"/>
    </location>
</feature>
<name>K9P8M5_CYAGP</name>
<organism evidence="2 3">
    <name type="scientific">Cyanobium gracile (strain ATCC 27147 / PCC 6307)</name>
    <dbReference type="NCBI Taxonomy" id="292564"/>
    <lineage>
        <taxon>Bacteria</taxon>
        <taxon>Bacillati</taxon>
        <taxon>Cyanobacteriota</taxon>
        <taxon>Cyanophyceae</taxon>
        <taxon>Synechococcales</taxon>
        <taxon>Prochlorococcaceae</taxon>
        <taxon>Cyanobium</taxon>
    </lineage>
</organism>
<accession>K9P8M5</accession>
<dbReference type="Proteomes" id="UP000010388">
    <property type="component" value="Chromosome"/>
</dbReference>
<dbReference type="InterPro" id="IPR048031">
    <property type="entry name" value="ScyD/ScyE-like"/>
</dbReference>
<evidence type="ECO:0000256" key="1">
    <source>
        <dbReference type="SAM" id="MobiDB-lite"/>
    </source>
</evidence>
<proteinExistence type="predicted"/>
<evidence type="ECO:0008006" key="4">
    <source>
        <dbReference type="Google" id="ProtNLM"/>
    </source>
</evidence>
<dbReference type="AlphaFoldDB" id="K9P8M5"/>
<dbReference type="EMBL" id="CP003495">
    <property type="protein sequence ID" value="AFY29762.1"/>
    <property type="molecule type" value="Genomic_DNA"/>
</dbReference>